<evidence type="ECO:0000313" key="1">
    <source>
        <dbReference type="EMBL" id="CAB4194153.1"/>
    </source>
</evidence>
<dbReference type="EMBL" id="LR797209">
    <property type="protein sequence ID" value="CAB4194153.1"/>
    <property type="molecule type" value="Genomic_DNA"/>
</dbReference>
<proteinExistence type="predicted"/>
<organism evidence="1">
    <name type="scientific">uncultured Caudovirales phage</name>
    <dbReference type="NCBI Taxonomy" id="2100421"/>
    <lineage>
        <taxon>Viruses</taxon>
        <taxon>Duplodnaviria</taxon>
        <taxon>Heunggongvirae</taxon>
        <taxon>Uroviricota</taxon>
        <taxon>Caudoviricetes</taxon>
        <taxon>Peduoviridae</taxon>
        <taxon>Maltschvirus</taxon>
        <taxon>Maltschvirus maltsch</taxon>
    </lineage>
</organism>
<reference evidence="1" key="1">
    <citation type="submission" date="2020-05" db="EMBL/GenBank/DDBJ databases">
        <authorList>
            <person name="Chiriac C."/>
            <person name="Salcher M."/>
            <person name="Ghai R."/>
            <person name="Kavagutti S V."/>
        </authorList>
    </citation>
    <scope>NUCLEOTIDE SEQUENCE</scope>
</reference>
<name>A0A6J5RAM3_9CAUD</name>
<gene>
    <name evidence="1" type="ORF">UFOVP1261_1</name>
</gene>
<accession>A0A6J5RAM3</accession>
<protein>
    <submittedName>
        <fullName evidence="1">Uncharacterized protein</fullName>
    </submittedName>
</protein>
<feature type="non-terminal residue" evidence="1">
    <location>
        <position position="37"/>
    </location>
</feature>
<sequence>MTNPTSNFGWVMPTSTDLVTDLPADFATFGQGVDTSL</sequence>